<evidence type="ECO:0000259" key="1">
    <source>
        <dbReference type="Pfam" id="PF00583"/>
    </source>
</evidence>
<accession>A0A9D6Z3K5</accession>
<dbReference type="EMBL" id="JACRDE010000290">
    <property type="protein sequence ID" value="MBI5249960.1"/>
    <property type="molecule type" value="Genomic_DNA"/>
</dbReference>
<evidence type="ECO:0000313" key="3">
    <source>
        <dbReference type="Proteomes" id="UP000807825"/>
    </source>
</evidence>
<dbReference type="Pfam" id="PF00583">
    <property type="entry name" value="Acetyltransf_1"/>
    <property type="match status" value="1"/>
</dbReference>
<feature type="non-terminal residue" evidence="2">
    <location>
        <position position="119"/>
    </location>
</feature>
<reference evidence="2" key="1">
    <citation type="submission" date="2020-07" db="EMBL/GenBank/DDBJ databases">
        <title>Huge and variable diversity of episymbiotic CPR bacteria and DPANN archaea in groundwater ecosystems.</title>
        <authorList>
            <person name="He C.Y."/>
            <person name="Keren R."/>
            <person name="Whittaker M."/>
            <person name="Farag I.F."/>
            <person name="Doudna J."/>
            <person name="Cate J.H.D."/>
            <person name="Banfield J.F."/>
        </authorList>
    </citation>
    <scope>NUCLEOTIDE SEQUENCE</scope>
    <source>
        <strain evidence="2">NC_groundwater_1664_Pr3_B-0.1um_52_9</strain>
    </source>
</reference>
<gene>
    <name evidence="2" type="ORF">HY912_10745</name>
</gene>
<organism evidence="2 3">
    <name type="scientific">Desulfomonile tiedjei</name>
    <dbReference type="NCBI Taxonomy" id="2358"/>
    <lineage>
        <taxon>Bacteria</taxon>
        <taxon>Pseudomonadati</taxon>
        <taxon>Thermodesulfobacteriota</taxon>
        <taxon>Desulfomonilia</taxon>
        <taxon>Desulfomonilales</taxon>
        <taxon>Desulfomonilaceae</taxon>
        <taxon>Desulfomonile</taxon>
    </lineage>
</organism>
<evidence type="ECO:0000313" key="2">
    <source>
        <dbReference type="EMBL" id="MBI5249960.1"/>
    </source>
</evidence>
<dbReference type="Proteomes" id="UP000807825">
    <property type="component" value="Unassembled WGS sequence"/>
</dbReference>
<name>A0A9D6Z3K5_9BACT</name>
<proteinExistence type="predicted"/>
<dbReference type="Gene3D" id="3.40.630.30">
    <property type="match status" value="1"/>
</dbReference>
<dbReference type="InterPro" id="IPR016181">
    <property type="entry name" value="Acyl_CoA_acyltransferase"/>
</dbReference>
<feature type="domain" description="N-acetyltransferase" evidence="1">
    <location>
        <begin position="55"/>
        <end position="105"/>
    </location>
</feature>
<dbReference type="AlphaFoldDB" id="A0A9D6Z3K5"/>
<dbReference type="InterPro" id="IPR000182">
    <property type="entry name" value="GNAT_dom"/>
</dbReference>
<comment type="caution">
    <text evidence="2">The sequence shown here is derived from an EMBL/GenBank/DDBJ whole genome shotgun (WGS) entry which is preliminary data.</text>
</comment>
<dbReference type="SUPFAM" id="SSF55729">
    <property type="entry name" value="Acyl-CoA N-acyltransferases (Nat)"/>
    <property type="match status" value="1"/>
</dbReference>
<dbReference type="GO" id="GO:0016747">
    <property type="term" value="F:acyltransferase activity, transferring groups other than amino-acyl groups"/>
    <property type="evidence" value="ECO:0007669"/>
    <property type="project" value="InterPro"/>
</dbReference>
<protein>
    <submittedName>
        <fullName evidence="2">GNAT family N-acetyltransferase</fullName>
    </submittedName>
</protein>
<sequence>MVQTARRRFYWKNLHVCLAMATRPRITRRMISRWRNLFAGTRLESQTTSIEASYALLLLAVSADARGTGLALKLVEAFEGTLTKPCRYQISVARNNLAAIRFYQKINCKVTKESRDTLQ</sequence>